<dbReference type="EMBL" id="JRPR02000001">
    <property type="protein sequence ID" value="TLD97443.1"/>
    <property type="molecule type" value="Genomic_DNA"/>
</dbReference>
<evidence type="ECO:0000313" key="1">
    <source>
        <dbReference type="EMBL" id="TLD97443.1"/>
    </source>
</evidence>
<dbReference type="OrthoDB" id="9776275at2"/>
<proteinExistence type="predicted"/>
<dbReference type="InterPro" id="IPR037107">
    <property type="entry name" value="Put_OMP_sf"/>
</dbReference>
<sequence length="355" mass="40712">MRQALKTLRQKRGIKLKLWQSKEIRQLLMRKHLRLACFLAFVWNIGYAQPYGKHTLSFIHENDVFTIESADRYYTAGSVLVYASKEYDLWRNKHLLSFMRFLDPLALSGDNSNFTRFQLGITQKIYTPSIRSNGFLRDNRPFAGMLAGFFDVQHRRAHSLENLALWIGVVGEQALGGQSQNRLHHIIGAPIWSWEHQIPNDFYFLLSYSYMHRLHAMSRAFFDVDLLPFGHIDVGNYNGNAQVGSYARIGYGLEQNLIPSRLNYGILSASVGNGFFMYGYASARAMFVGYNSLITGKQSSFNDLHLRHINYALESGFALGYRGFALMVSWVYQGREFKEQAQNNTYGSISLSVAF</sequence>
<keyword evidence="2" id="KW-1185">Reference proteome</keyword>
<gene>
    <name evidence="1" type="ORF">LS71_001445</name>
</gene>
<dbReference type="InterPro" id="IPR018707">
    <property type="entry name" value="LpxR"/>
</dbReference>
<dbReference type="Proteomes" id="UP000029733">
    <property type="component" value="Unassembled WGS sequence"/>
</dbReference>
<dbReference type="STRING" id="1677920.LS71_00385"/>
<accession>A0A4U8TCB2</accession>
<reference evidence="1 2" key="1">
    <citation type="journal article" date="2014" name="Genome Announc.">
        <title>Draft genome sequences of eight enterohepatic helicobacter species isolated from both laboratory and wild rodents.</title>
        <authorList>
            <person name="Sheh A."/>
            <person name="Shen Z."/>
            <person name="Fox J.G."/>
        </authorList>
    </citation>
    <scope>NUCLEOTIDE SEQUENCE [LARGE SCALE GENOMIC DNA]</scope>
    <source>
        <strain evidence="1 2">MIT 09-6949</strain>
    </source>
</reference>
<dbReference type="Pfam" id="PF09982">
    <property type="entry name" value="LpxR"/>
    <property type="match status" value="1"/>
</dbReference>
<comment type="caution">
    <text evidence="1">The sequence shown here is derived from an EMBL/GenBank/DDBJ whole genome shotgun (WGS) entry which is preliminary data.</text>
</comment>
<dbReference type="Gene3D" id="2.40.128.140">
    <property type="entry name" value="Outer membrane protein"/>
    <property type="match status" value="1"/>
</dbReference>
<dbReference type="AlphaFoldDB" id="A0A4U8TCB2"/>
<evidence type="ECO:0000313" key="2">
    <source>
        <dbReference type="Proteomes" id="UP000029733"/>
    </source>
</evidence>
<name>A0A4U8TCB2_9HELI</name>
<organism evidence="1 2">
    <name type="scientific">Helicobacter jaachi</name>
    <dbReference type="NCBI Taxonomy" id="1677920"/>
    <lineage>
        <taxon>Bacteria</taxon>
        <taxon>Pseudomonadati</taxon>
        <taxon>Campylobacterota</taxon>
        <taxon>Epsilonproteobacteria</taxon>
        <taxon>Campylobacterales</taxon>
        <taxon>Helicobacteraceae</taxon>
        <taxon>Helicobacter</taxon>
    </lineage>
</organism>
<protein>
    <submittedName>
        <fullName evidence="1">Lipid A deacylase LpxR family protein</fullName>
    </submittedName>
</protein>